<dbReference type="EnsemblPlants" id="KRH31778">
    <property type="protein sequence ID" value="KRH31778"/>
    <property type="gene ID" value="GLYMA_10G011600"/>
</dbReference>
<dbReference type="AlphaFoldDB" id="K7LGT9"/>
<dbReference type="PaxDb" id="3847-GLYMA10G01470.1"/>
<dbReference type="InParanoid" id="K7LGT9"/>
<reference evidence="1" key="3">
    <citation type="submission" date="2018-07" db="EMBL/GenBank/DDBJ databases">
        <title>WGS assembly of Glycine max.</title>
        <authorList>
            <person name="Schmutz J."/>
            <person name="Cannon S."/>
            <person name="Schlueter J."/>
            <person name="Ma J."/>
            <person name="Mitros T."/>
            <person name="Nelson W."/>
            <person name="Hyten D."/>
            <person name="Song Q."/>
            <person name="Thelen J."/>
            <person name="Cheng J."/>
            <person name="Xu D."/>
            <person name="Hellsten U."/>
            <person name="May G."/>
            <person name="Yu Y."/>
            <person name="Sakurai T."/>
            <person name="Umezawa T."/>
            <person name="Bhattacharyya M."/>
            <person name="Sandhu D."/>
            <person name="Valliyodan B."/>
            <person name="Lindquist E."/>
            <person name="Peto M."/>
            <person name="Grant D."/>
            <person name="Shu S."/>
            <person name="Goodstein D."/>
            <person name="Barry K."/>
            <person name="Futrell-Griggs M."/>
            <person name="Abernathy B."/>
            <person name="Du J."/>
            <person name="Tian Z."/>
            <person name="Zhu L."/>
            <person name="Gill N."/>
            <person name="Joshi T."/>
            <person name="Libault M."/>
            <person name="Sethuraman A."/>
            <person name="Zhang X."/>
            <person name="Shinozaki K."/>
            <person name="Nguyen H."/>
            <person name="Wing R."/>
            <person name="Cregan P."/>
            <person name="Specht J."/>
            <person name="Grimwood J."/>
            <person name="Rokhsar D."/>
            <person name="Stacey G."/>
            <person name="Shoemaker R."/>
            <person name="Jackson S."/>
        </authorList>
    </citation>
    <scope>NUCLEOTIDE SEQUENCE</scope>
    <source>
        <tissue evidence="1">Callus</tissue>
    </source>
</reference>
<reference evidence="2" key="2">
    <citation type="submission" date="2018-02" db="UniProtKB">
        <authorList>
            <consortium name="EnsemblPlants"/>
        </authorList>
    </citation>
    <scope>IDENTIFICATION</scope>
    <source>
        <strain evidence="2">Williams 82</strain>
    </source>
</reference>
<dbReference type="Proteomes" id="UP000008827">
    <property type="component" value="Chromosome 10"/>
</dbReference>
<dbReference type="Gramene" id="KRH31778">
    <property type="protein sequence ID" value="KRH31778"/>
    <property type="gene ID" value="GLYMA_10G011600"/>
</dbReference>
<keyword evidence="3" id="KW-1185">Reference proteome</keyword>
<evidence type="ECO:0000313" key="1">
    <source>
        <dbReference type="EMBL" id="KRH31778.1"/>
    </source>
</evidence>
<sequence length="66" mass="7560">MKNGILVLKELERKGVAKGWVFDPKSQCFASVGLRPKTYPKIWISRSCTSSRSLQQLLPLLTVRWI</sequence>
<dbReference type="EMBL" id="CM000843">
    <property type="protein sequence ID" value="KRH31778.1"/>
    <property type="molecule type" value="Genomic_DNA"/>
</dbReference>
<reference evidence="1 2" key="1">
    <citation type="journal article" date="2010" name="Nature">
        <title>Genome sequence of the palaeopolyploid soybean.</title>
        <authorList>
            <person name="Schmutz J."/>
            <person name="Cannon S.B."/>
            <person name="Schlueter J."/>
            <person name="Ma J."/>
            <person name="Mitros T."/>
            <person name="Nelson W."/>
            <person name="Hyten D.L."/>
            <person name="Song Q."/>
            <person name="Thelen J.J."/>
            <person name="Cheng J."/>
            <person name="Xu D."/>
            <person name="Hellsten U."/>
            <person name="May G.D."/>
            <person name="Yu Y."/>
            <person name="Sakurai T."/>
            <person name="Umezawa T."/>
            <person name="Bhattacharyya M.K."/>
            <person name="Sandhu D."/>
            <person name="Valliyodan B."/>
            <person name="Lindquist E."/>
            <person name="Peto M."/>
            <person name="Grant D."/>
            <person name="Shu S."/>
            <person name="Goodstein D."/>
            <person name="Barry K."/>
            <person name="Futrell-Griggs M."/>
            <person name="Abernathy B."/>
            <person name="Du J."/>
            <person name="Tian Z."/>
            <person name="Zhu L."/>
            <person name="Gill N."/>
            <person name="Joshi T."/>
            <person name="Libault M."/>
            <person name="Sethuraman A."/>
            <person name="Zhang X.-C."/>
            <person name="Shinozaki K."/>
            <person name="Nguyen H.T."/>
            <person name="Wing R.A."/>
            <person name="Cregan P."/>
            <person name="Specht J."/>
            <person name="Grimwood J."/>
            <person name="Rokhsar D."/>
            <person name="Stacey G."/>
            <person name="Shoemaker R.C."/>
            <person name="Jackson S.A."/>
        </authorList>
    </citation>
    <scope>NUCLEOTIDE SEQUENCE [LARGE SCALE GENOMIC DNA]</scope>
    <source>
        <strain evidence="2">cv. Williams 82</strain>
        <tissue evidence="1">Callus</tissue>
    </source>
</reference>
<organism evidence="1">
    <name type="scientific">Glycine max</name>
    <name type="common">Soybean</name>
    <name type="synonym">Glycine hispida</name>
    <dbReference type="NCBI Taxonomy" id="3847"/>
    <lineage>
        <taxon>Eukaryota</taxon>
        <taxon>Viridiplantae</taxon>
        <taxon>Streptophyta</taxon>
        <taxon>Embryophyta</taxon>
        <taxon>Tracheophyta</taxon>
        <taxon>Spermatophyta</taxon>
        <taxon>Magnoliopsida</taxon>
        <taxon>eudicotyledons</taxon>
        <taxon>Gunneridae</taxon>
        <taxon>Pentapetalae</taxon>
        <taxon>rosids</taxon>
        <taxon>fabids</taxon>
        <taxon>Fabales</taxon>
        <taxon>Fabaceae</taxon>
        <taxon>Papilionoideae</taxon>
        <taxon>50 kb inversion clade</taxon>
        <taxon>NPAAA clade</taxon>
        <taxon>indigoferoid/millettioid clade</taxon>
        <taxon>Phaseoleae</taxon>
        <taxon>Glycine</taxon>
        <taxon>Glycine subgen. Soja</taxon>
    </lineage>
</organism>
<proteinExistence type="predicted"/>
<accession>K7LGT9</accession>
<evidence type="ECO:0000313" key="2">
    <source>
        <dbReference type="EnsemblPlants" id="KRH31778"/>
    </source>
</evidence>
<protein>
    <submittedName>
        <fullName evidence="1 2">Uncharacterized protein</fullName>
    </submittedName>
</protein>
<name>K7LGT9_SOYBN</name>
<gene>
    <name evidence="1" type="ORF">GLYMA_10G011600</name>
</gene>
<dbReference type="HOGENOM" id="CLU_2836253_0_0_1"/>
<evidence type="ECO:0000313" key="3">
    <source>
        <dbReference type="Proteomes" id="UP000008827"/>
    </source>
</evidence>